<sequence length="134" mass="14808">MHFTTPLSLSLLLPLLSTTASAASCTIDGSAAAYHWEVRASGVYGIPGWCGGLWDNLNRWGGLCNPSYPYCNGQDGEMVWRFTTSVGCMRGHVESVWWEATKNEFGAITCVDAPEKKREVLDAPEKMKREDFKA</sequence>
<dbReference type="OrthoDB" id="4788795at2759"/>
<dbReference type="Proteomes" id="UP000053841">
    <property type="component" value="Unassembled WGS sequence"/>
</dbReference>
<dbReference type="EMBL" id="KI964705">
    <property type="protein sequence ID" value="EUC30337.1"/>
    <property type="molecule type" value="Genomic_DNA"/>
</dbReference>
<dbReference type="AlphaFoldDB" id="W6XS51"/>
<name>W6XS51_COCC2</name>
<keyword evidence="3" id="KW-1185">Reference proteome</keyword>
<evidence type="ECO:0000313" key="2">
    <source>
        <dbReference type="EMBL" id="EUC30337.1"/>
    </source>
</evidence>
<feature type="signal peptide" evidence="1">
    <location>
        <begin position="1"/>
        <end position="22"/>
    </location>
</feature>
<accession>W6XS51</accession>
<evidence type="ECO:0000256" key="1">
    <source>
        <dbReference type="SAM" id="SignalP"/>
    </source>
</evidence>
<reference evidence="2 3" key="1">
    <citation type="journal article" date="2013" name="PLoS Genet.">
        <title>Comparative genome structure, secondary metabolite, and effector coding capacity across Cochliobolus pathogens.</title>
        <authorList>
            <person name="Condon B.J."/>
            <person name="Leng Y."/>
            <person name="Wu D."/>
            <person name="Bushley K.E."/>
            <person name="Ohm R.A."/>
            <person name="Otillar R."/>
            <person name="Martin J."/>
            <person name="Schackwitz W."/>
            <person name="Grimwood J."/>
            <person name="MohdZainudin N."/>
            <person name="Xue C."/>
            <person name="Wang R."/>
            <person name="Manning V.A."/>
            <person name="Dhillon B."/>
            <person name="Tu Z.J."/>
            <person name="Steffenson B.J."/>
            <person name="Salamov A."/>
            <person name="Sun H."/>
            <person name="Lowry S."/>
            <person name="LaButti K."/>
            <person name="Han J."/>
            <person name="Copeland A."/>
            <person name="Lindquist E."/>
            <person name="Barry K."/>
            <person name="Schmutz J."/>
            <person name="Baker S.E."/>
            <person name="Ciuffetti L.M."/>
            <person name="Grigoriev I.V."/>
            <person name="Zhong S."/>
            <person name="Turgeon B.G."/>
        </authorList>
    </citation>
    <scope>NUCLEOTIDE SEQUENCE [LARGE SCALE GENOMIC DNA]</scope>
    <source>
        <strain evidence="2 3">26-R-13</strain>
    </source>
</reference>
<keyword evidence="1" id="KW-0732">Signal</keyword>
<organism evidence="2 3">
    <name type="scientific">Cochliobolus carbonum (strain 26-R-13)</name>
    <name type="common">Maize leaf spot fungus</name>
    <name type="synonym">Bipolaris zeicola</name>
    <dbReference type="NCBI Taxonomy" id="930089"/>
    <lineage>
        <taxon>Eukaryota</taxon>
        <taxon>Fungi</taxon>
        <taxon>Dikarya</taxon>
        <taxon>Ascomycota</taxon>
        <taxon>Pezizomycotina</taxon>
        <taxon>Dothideomycetes</taxon>
        <taxon>Pleosporomycetidae</taxon>
        <taxon>Pleosporales</taxon>
        <taxon>Pleosporineae</taxon>
        <taxon>Pleosporaceae</taxon>
        <taxon>Bipolaris</taxon>
    </lineage>
</organism>
<evidence type="ECO:0000313" key="3">
    <source>
        <dbReference type="Proteomes" id="UP000053841"/>
    </source>
</evidence>
<dbReference type="RefSeq" id="XP_007715377.1">
    <property type="nucleotide sequence ID" value="XM_007717187.1"/>
</dbReference>
<proteinExistence type="predicted"/>
<gene>
    <name evidence="2" type="ORF">COCCADRAFT_104177</name>
</gene>
<dbReference type="HOGENOM" id="CLU_135732_1_0_1"/>
<dbReference type="eggNOG" id="ENOG502SYSW">
    <property type="taxonomic scope" value="Eukaryota"/>
</dbReference>
<protein>
    <submittedName>
        <fullName evidence="2">Uncharacterized protein</fullName>
    </submittedName>
</protein>
<dbReference type="GeneID" id="19142926"/>
<dbReference type="KEGG" id="bze:COCCADRAFT_104177"/>
<feature type="chain" id="PRO_5004885074" evidence="1">
    <location>
        <begin position="23"/>
        <end position="134"/>
    </location>
</feature>